<keyword evidence="1" id="KW-0863">Zinc-finger</keyword>
<dbReference type="Pfam" id="PF14223">
    <property type="entry name" value="Retrotran_gag_2"/>
    <property type="match status" value="1"/>
</dbReference>
<dbReference type="EMBL" id="OIVN01002905">
    <property type="protein sequence ID" value="SPD07388.1"/>
    <property type="molecule type" value="Genomic_DNA"/>
</dbReference>
<organism evidence="4">
    <name type="scientific">Fagus sylvatica</name>
    <name type="common">Beechnut</name>
    <dbReference type="NCBI Taxonomy" id="28930"/>
    <lineage>
        <taxon>Eukaryota</taxon>
        <taxon>Viridiplantae</taxon>
        <taxon>Streptophyta</taxon>
        <taxon>Embryophyta</taxon>
        <taxon>Tracheophyta</taxon>
        <taxon>Spermatophyta</taxon>
        <taxon>Magnoliopsida</taxon>
        <taxon>eudicotyledons</taxon>
        <taxon>Gunneridae</taxon>
        <taxon>Pentapetalae</taxon>
        <taxon>rosids</taxon>
        <taxon>fabids</taxon>
        <taxon>Fagales</taxon>
        <taxon>Fagaceae</taxon>
        <taxon>Fagus</taxon>
    </lineage>
</organism>
<feature type="compositionally biased region" description="Basic residues" evidence="2">
    <location>
        <begin position="215"/>
        <end position="224"/>
    </location>
</feature>
<evidence type="ECO:0000313" key="4">
    <source>
        <dbReference type="EMBL" id="SPD07388.1"/>
    </source>
</evidence>
<feature type="region of interest" description="Disordered" evidence="2">
    <location>
        <begin position="215"/>
        <end position="237"/>
    </location>
</feature>
<accession>A0A2N9H6C2</accession>
<dbReference type="InterPro" id="IPR001878">
    <property type="entry name" value="Znf_CCHC"/>
</dbReference>
<dbReference type="PANTHER" id="PTHR47481:SF33">
    <property type="entry name" value="RETROTRANSPOSON COPIA-LIKE N-TERMINAL DOMAIN-CONTAINING PROTEIN"/>
    <property type="match status" value="1"/>
</dbReference>
<evidence type="ECO:0000256" key="2">
    <source>
        <dbReference type="SAM" id="MobiDB-lite"/>
    </source>
</evidence>
<evidence type="ECO:0000259" key="3">
    <source>
        <dbReference type="PROSITE" id="PS50158"/>
    </source>
</evidence>
<keyword evidence="1" id="KW-0862">Zinc</keyword>
<dbReference type="Pfam" id="PF22936">
    <property type="entry name" value="Pol_BBD"/>
    <property type="match status" value="1"/>
</dbReference>
<keyword evidence="1" id="KW-0479">Metal-binding</keyword>
<dbReference type="InterPro" id="IPR025724">
    <property type="entry name" value="GAG-pre-integrase_dom"/>
</dbReference>
<dbReference type="SMART" id="SM00343">
    <property type="entry name" value="ZnF_C2HC"/>
    <property type="match status" value="1"/>
</dbReference>
<feature type="region of interest" description="Disordered" evidence="2">
    <location>
        <begin position="529"/>
        <end position="592"/>
    </location>
</feature>
<feature type="domain" description="CCHC-type" evidence="3">
    <location>
        <begin position="263"/>
        <end position="278"/>
    </location>
</feature>
<dbReference type="Pfam" id="PF13976">
    <property type="entry name" value="gag_pre-integrs"/>
    <property type="match status" value="1"/>
</dbReference>
<dbReference type="InterPro" id="IPR054722">
    <property type="entry name" value="PolX-like_BBD"/>
</dbReference>
<dbReference type="Pfam" id="PF00098">
    <property type="entry name" value="zf-CCHC"/>
    <property type="match status" value="1"/>
</dbReference>
<dbReference type="AlphaFoldDB" id="A0A2N9H6C2"/>
<feature type="compositionally biased region" description="Basic and acidic residues" evidence="2">
    <location>
        <begin position="549"/>
        <end position="560"/>
    </location>
</feature>
<dbReference type="GO" id="GO:0003676">
    <property type="term" value="F:nucleic acid binding"/>
    <property type="evidence" value="ECO:0007669"/>
    <property type="project" value="InterPro"/>
</dbReference>
<dbReference type="InterPro" id="IPR036875">
    <property type="entry name" value="Znf_CCHC_sf"/>
</dbReference>
<feature type="compositionally biased region" description="Basic and acidic residues" evidence="2">
    <location>
        <begin position="225"/>
        <end position="237"/>
    </location>
</feature>
<proteinExistence type="predicted"/>
<dbReference type="Gene3D" id="4.10.60.10">
    <property type="entry name" value="Zinc finger, CCHC-type"/>
    <property type="match status" value="1"/>
</dbReference>
<dbReference type="PROSITE" id="PS50158">
    <property type="entry name" value="ZF_CCHC"/>
    <property type="match status" value="1"/>
</dbReference>
<dbReference type="SUPFAM" id="SSF57756">
    <property type="entry name" value="Retrovirus zinc finger-like domains"/>
    <property type="match status" value="1"/>
</dbReference>
<protein>
    <recommendedName>
        <fullName evidence="3">CCHC-type domain-containing protein</fullName>
    </recommendedName>
</protein>
<name>A0A2N9H6C2_FAGSY</name>
<reference evidence="4" key="1">
    <citation type="submission" date="2018-02" db="EMBL/GenBank/DDBJ databases">
        <authorList>
            <person name="Cohen D.B."/>
            <person name="Kent A.D."/>
        </authorList>
    </citation>
    <scope>NUCLEOTIDE SEQUENCE</scope>
</reference>
<sequence>MAELQAVGSVKKLNNQNYNTWSSCMESYLQGQDLWEIVAGSETTPPDNDQALRKWKVKAGKAMFAIKTSIEEEMLEHIRRADTPKAAWDTFATLFSKKNNVRLQLLENELMSIAQQNMTITQYFTKVKSLCREISELDSASNISESRIRRIIIHGLRPEYRSFIAAVQGWPVQPSLVELENLLANQEAMVKQMIGVSLKSEEEALFSGKNIGRPKGRFNARSKKRNNENINRKYEKSPQEQGAQECCDNNERRSTGYKNSNLKCFNCGKMGHFARDCRFKRRTAQGNTAAFTNQEGESEEEWDAEASFSMIEPTEEEEMAVTSIVEEDEEMALAVANPEQVNYREDWIVDSGCSNHMTGDKEKLQNMSKYKGKRVVVTTVNTRLPIAHIGETLITPRFNAEQVPLEQVYHVPGVKKNLLSVAQLADSGNWVLFGPKDVKVYKEIVVIVDLWHARLGHVSYHKLKVMMNKSLVKDLPQLECQEDTVCAGYQYGKAYQLPYQKSKFSAKEPLELVHSSKAMEEIQIIEKEGEPESKEITQSPCQTSVHQWTPKEDRPRRQEVIEEEASPQPQLRRSTRQRKTNPRYANATRTKDQVANILTKVLNTAKFQKASWNVYPGGIERESVLRGSVKNQAPPLSL</sequence>
<gene>
    <name evidence="4" type="ORF">FSB_LOCUS35270</name>
</gene>
<dbReference type="GO" id="GO:0008270">
    <property type="term" value="F:zinc ion binding"/>
    <property type="evidence" value="ECO:0007669"/>
    <property type="project" value="UniProtKB-KW"/>
</dbReference>
<evidence type="ECO:0000256" key="1">
    <source>
        <dbReference type="PROSITE-ProRule" id="PRU00047"/>
    </source>
</evidence>
<dbReference type="PANTHER" id="PTHR47481">
    <property type="match status" value="1"/>
</dbReference>
<feature type="compositionally biased region" description="Polar residues" evidence="2">
    <location>
        <begin position="536"/>
        <end position="547"/>
    </location>
</feature>